<dbReference type="InterPro" id="IPR036410">
    <property type="entry name" value="HSP_DnaJ_Cys-rich_dom_sf"/>
</dbReference>
<dbReference type="SUPFAM" id="SSF57938">
    <property type="entry name" value="DnaJ/Hsp40 cysteine-rich domain"/>
    <property type="match status" value="1"/>
</dbReference>
<dbReference type="Proteomes" id="UP000886595">
    <property type="component" value="Unassembled WGS sequence"/>
</dbReference>
<keyword evidence="3" id="KW-1185">Reference proteome</keyword>
<evidence type="ECO:0000313" key="2">
    <source>
        <dbReference type="EMBL" id="KAG2329713.1"/>
    </source>
</evidence>
<dbReference type="PANTHER" id="PTHR15852:SF68">
    <property type="entry name" value="GENOME ASSEMBLY, CHROMOSOME: A06"/>
    <property type="match status" value="1"/>
</dbReference>
<accession>A0A8X7WKD7</accession>
<comment type="caution">
    <text evidence="2">The sequence shown here is derived from an EMBL/GenBank/DDBJ whole genome shotgun (WGS) entry which is preliminary data.</text>
</comment>
<protein>
    <recommendedName>
        <fullName evidence="1">BSD2 cysteine rich domain-containing protein</fullName>
    </recommendedName>
</protein>
<dbReference type="InterPro" id="IPR057453">
    <property type="entry name" value="BSD2_CRD"/>
</dbReference>
<dbReference type="EMBL" id="JAAMPC010000001">
    <property type="protein sequence ID" value="KAG2329713.1"/>
    <property type="molecule type" value="Genomic_DNA"/>
</dbReference>
<dbReference type="GO" id="GO:0009570">
    <property type="term" value="C:chloroplast stroma"/>
    <property type="evidence" value="ECO:0007669"/>
    <property type="project" value="TreeGrafter"/>
</dbReference>
<evidence type="ECO:0000259" key="1">
    <source>
        <dbReference type="Pfam" id="PF25436"/>
    </source>
</evidence>
<dbReference type="OrthoDB" id="2019540at2759"/>
<dbReference type="PANTHER" id="PTHR15852">
    <property type="entry name" value="PLASTID TRANSCRIPTIONALLY ACTIVE PROTEIN"/>
    <property type="match status" value="1"/>
</dbReference>
<dbReference type="AlphaFoldDB" id="A0A8X7WKD7"/>
<dbReference type="Pfam" id="PF25436">
    <property type="entry name" value="BSD2_CRD"/>
    <property type="match status" value="1"/>
</dbReference>
<evidence type="ECO:0000313" key="3">
    <source>
        <dbReference type="Proteomes" id="UP000886595"/>
    </source>
</evidence>
<sequence length="140" mass="14870">MANSLGCFLPSPPPTPTCCLRSPIKSPIPTHFFFPISDQNSSLGQKRQVFHTCKSKSFQIQATDGTETTKSNSILCPNCDGKGAVACSQCKGGGVNLIDHFNGQFKAGDSCWLCSEKKLILCGDCNGAGFLGGFLSTQDQ</sequence>
<organism evidence="2 3">
    <name type="scientific">Brassica carinata</name>
    <name type="common">Ethiopian mustard</name>
    <name type="synonym">Abyssinian cabbage</name>
    <dbReference type="NCBI Taxonomy" id="52824"/>
    <lineage>
        <taxon>Eukaryota</taxon>
        <taxon>Viridiplantae</taxon>
        <taxon>Streptophyta</taxon>
        <taxon>Embryophyta</taxon>
        <taxon>Tracheophyta</taxon>
        <taxon>Spermatophyta</taxon>
        <taxon>Magnoliopsida</taxon>
        <taxon>eudicotyledons</taxon>
        <taxon>Gunneridae</taxon>
        <taxon>Pentapetalae</taxon>
        <taxon>rosids</taxon>
        <taxon>malvids</taxon>
        <taxon>Brassicales</taxon>
        <taxon>Brassicaceae</taxon>
        <taxon>Brassiceae</taxon>
        <taxon>Brassica</taxon>
    </lineage>
</organism>
<reference evidence="2 3" key="1">
    <citation type="submission" date="2020-02" db="EMBL/GenBank/DDBJ databases">
        <authorList>
            <person name="Ma Q."/>
            <person name="Huang Y."/>
            <person name="Song X."/>
            <person name="Pei D."/>
        </authorList>
    </citation>
    <scope>NUCLEOTIDE SEQUENCE [LARGE SCALE GENOMIC DNA]</scope>
    <source>
        <strain evidence="2">Sxm20200214</strain>
        <tissue evidence="2">Leaf</tissue>
    </source>
</reference>
<dbReference type="GO" id="GO:0044183">
    <property type="term" value="F:protein folding chaperone"/>
    <property type="evidence" value="ECO:0007669"/>
    <property type="project" value="TreeGrafter"/>
</dbReference>
<dbReference type="GO" id="GO:0101031">
    <property type="term" value="C:protein folding chaperone complex"/>
    <property type="evidence" value="ECO:0007669"/>
    <property type="project" value="TreeGrafter"/>
</dbReference>
<proteinExistence type="predicted"/>
<feature type="domain" description="BSD2 cysteine rich" evidence="1">
    <location>
        <begin position="72"/>
        <end position="140"/>
    </location>
</feature>
<gene>
    <name evidence="2" type="ORF">Bca52824_000893</name>
</gene>
<name>A0A8X7WKD7_BRACI</name>